<sequence>MLNFVYLLNYTLHFKIYPFDSQVIDLSHLHSTK</sequence>
<proteinExistence type="predicted"/>
<reference evidence="1" key="1">
    <citation type="submission" date="2016-02" db="EMBL/GenBank/DDBJ databases">
        <title>WGS assembly of Manihot esculenta.</title>
        <authorList>
            <person name="Bredeson J.V."/>
            <person name="Prochnik S.E."/>
            <person name="Lyons J.B."/>
            <person name="Schmutz J."/>
            <person name="Grimwood J."/>
            <person name="Vrebalov J."/>
            <person name="Bart R.S."/>
            <person name="Amuge T."/>
            <person name="Ferguson M.E."/>
            <person name="Green R."/>
            <person name="Putnam N."/>
            <person name="Stites J."/>
            <person name="Rounsley S."/>
            <person name="Rokhsar D.S."/>
        </authorList>
    </citation>
    <scope>NUCLEOTIDE SEQUENCE [LARGE SCALE GENOMIC DNA]</scope>
    <source>
        <tissue evidence="1">Leaf</tissue>
    </source>
</reference>
<dbReference type="EMBL" id="CM004387">
    <property type="protein sequence ID" value="OAY59750.1"/>
    <property type="molecule type" value="Genomic_DNA"/>
</dbReference>
<gene>
    <name evidence="1" type="ORF">MANES_01G056400</name>
</gene>
<accession>A0A2C9WJF9</accession>
<organism evidence="1">
    <name type="scientific">Manihot esculenta</name>
    <name type="common">Cassava</name>
    <name type="synonym">Jatropha manihot</name>
    <dbReference type="NCBI Taxonomy" id="3983"/>
    <lineage>
        <taxon>Eukaryota</taxon>
        <taxon>Viridiplantae</taxon>
        <taxon>Streptophyta</taxon>
        <taxon>Embryophyta</taxon>
        <taxon>Tracheophyta</taxon>
        <taxon>Spermatophyta</taxon>
        <taxon>Magnoliopsida</taxon>
        <taxon>eudicotyledons</taxon>
        <taxon>Gunneridae</taxon>
        <taxon>Pentapetalae</taxon>
        <taxon>rosids</taxon>
        <taxon>fabids</taxon>
        <taxon>Malpighiales</taxon>
        <taxon>Euphorbiaceae</taxon>
        <taxon>Crotonoideae</taxon>
        <taxon>Manihoteae</taxon>
        <taxon>Manihot</taxon>
    </lineage>
</organism>
<evidence type="ECO:0000313" key="1">
    <source>
        <dbReference type="EMBL" id="OAY59750.1"/>
    </source>
</evidence>
<protein>
    <submittedName>
        <fullName evidence="1">Uncharacterized protein</fullName>
    </submittedName>
</protein>
<dbReference type="AlphaFoldDB" id="A0A2C9WJF9"/>
<name>A0A2C9WJF9_MANES</name>